<feature type="coiled-coil region" evidence="1">
    <location>
        <begin position="631"/>
        <end position="682"/>
    </location>
</feature>
<dbReference type="AlphaFoldDB" id="A0AAN7HNY3"/>
<dbReference type="InterPro" id="IPR012337">
    <property type="entry name" value="RNaseH-like_sf"/>
</dbReference>
<accession>A0AAN7HNY3</accession>
<feature type="compositionally biased region" description="Basic residues" evidence="2">
    <location>
        <begin position="790"/>
        <end position="801"/>
    </location>
</feature>
<dbReference type="Pfam" id="PF00665">
    <property type="entry name" value="rve"/>
    <property type="match status" value="1"/>
</dbReference>
<dbReference type="PANTHER" id="PTHR37984">
    <property type="entry name" value="PROTEIN CBG26694"/>
    <property type="match status" value="1"/>
</dbReference>
<protein>
    <submittedName>
        <fullName evidence="4">Hym1p</fullName>
    </submittedName>
</protein>
<feature type="region of interest" description="Disordered" evidence="2">
    <location>
        <begin position="486"/>
        <end position="517"/>
    </location>
</feature>
<dbReference type="GO" id="GO:0005634">
    <property type="term" value="C:nucleus"/>
    <property type="evidence" value="ECO:0007669"/>
    <property type="project" value="UniProtKB-ARBA"/>
</dbReference>
<name>A0AAN7HNY3_9FUNG</name>
<feature type="region of interest" description="Disordered" evidence="2">
    <location>
        <begin position="787"/>
        <end position="807"/>
    </location>
</feature>
<dbReference type="EMBL" id="JASEJX010000013">
    <property type="protein sequence ID" value="KAK4518089.1"/>
    <property type="molecule type" value="Genomic_DNA"/>
</dbReference>
<reference evidence="4 5" key="1">
    <citation type="submission" date="2022-11" db="EMBL/GenBank/DDBJ databases">
        <title>Mucor velutinosus strain NIH1002 WGS.</title>
        <authorList>
            <person name="Subramanian P."/>
            <person name="Mullikin J.C."/>
            <person name="Segre J.A."/>
            <person name="Zelazny A.M."/>
        </authorList>
    </citation>
    <scope>NUCLEOTIDE SEQUENCE [LARGE SCALE GENOMIC DNA]</scope>
    <source>
        <strain evidence="4 5">NIH1002</strain>
    </source>
</reference>
<feature type="compositionally biased region" description="Polar residues" evidence="2">
    <location>
        <begin position="1010"/>
        <end position="1027"/>
    </location>
</feature>
<organism evidence="4 5">
    <name type="scientific">Mucor velutinosus</name>
    <dbReference type="NCBI Taxonomy" id="708070"/>
    <lineage>
        <taxon>Eukaryota</taxon>
        <taxon>Fungi</taxon>
        <taxon>Fungi incertae sedis</taxon>
        <taxon>Mucoromycota</taxon>
        <taxon>Mucoromycotina</taxon>
        <taxon>Mucoromycetes</taxon>
        <taxon>Mucorales</taxon>
        <taxon>Mucorineae</taxon>
        <taxon>Mucoraceae</taxon>
        <taxon>Mucor</taxon>
    </lineage>
</organism>
<dbReference type="FunFam" id="3.30.420.10:FF:000032">
    <property type="entry name" value="Retrovirus-related Pol polyprotein from transposon 297-like Protein"/>
    <property type="match status" value="1"/>
</dbReference>
<dbReference type="InterPro" id="IPR050951">
    <property type="entry name" value="Retrovirus_Pol_polyprotein"/>
</dbReference>
<dbReference type="InterPro" id="IPR041588">
    <property type="entry name" value="Integrase_H2C2"/>
</dbReference>
<evidence type="ECO:0000313" key="5">
    <source>
        <dbReference type="Proteomes" id="UP001304243"/>
    </source>
</evidence>
<evidence type="ECO:0000313" key="4">
    <source>
        <dbReference type="EMBL" id="KAK4518089.1"/>
    </source>
</evidence>
<sequence length="1039" mass="113310">MDYPTYIAITNLLRNKTYPLDSNAKFNKKMDTMAKNYQIIQGRLYRKRNSKHGEPLEVLHEGNIKEVLTQVHQEGHFGVNNTWYKAKIQYFAPKLFAAVQDLVKHCEACQFRKKKPARRVVLAKPITTPARPFYMIGCDAVGPVVESNSGCKYILVAIDYLTRWPVAMAVKDITEETTATFLFDCVVQFYGVPQFILTDRGSNFTSRFVKSFLQQIHCRHLTTSAFRPQTNGLCEKMNGTLVQALSKIVRDDCPDVKNWDQKVPAVLMALRTMKSEGTGFTPGKLLFGYDIRTPGNWSAPRIDYVEGEYNDEIDRRVEEIDAAVKEYRIKAREVSNEGKKRMKARYDDTVKFRKQYRVGEQVLMKDQYPENKFADKWIGPMTVVRINGSGTYHLAGPNSRRLDGAKDCSHHGWKEKKQDALNEYQHFKEGGMLRCAKASEPSIASRTTVTPAKQLIFINSVHSNTTLSSGSTTSCPSATALPNVTSSNLTSVTPGPTPTVSQSKRPFVPSPTSSFGEMPQKRILTKKGVISSPTVVNANVNAPPEVIPASRITRIPIPKGSKVPINAEKALPQPNAAIPATNTTTDPLINTTAVSSNTATTTIIDLPSDTSTVASSTTSLADWAIDFQVQLRAMNTRFAAYENRLNEVERLTAENAQLKFALSDAHQLIATLQEEVKRLNNVSVDAVMSDVSGVSASGISGDSGDSNDSGVSDGAAGAAASGNSGASGVSGVSGVPGVSGAAFGVSSGSFFAGNSSVSKYASLPATAAASSTRVASTTPTPTYNFLAAAKKGKKSKQKSKSKPSPQKVEAAARFFSDYPEQYEQGYRYIYFRSRHRKSYKAVREQLHTLKVQNWRVLDIHYPAPKAVALLVHHEYAKELLDTLAKAKVLPIDAFDPRDPTILEDPRLVSLTEAERVEKAIQVHQGRLLRGLQYLYQHAGRRPISIAVATDFFHKKWISNDQLREFKSNGSFTINGVVSGDSVSGDSGSGSDGSGSGGDSGAGGVFETDNENVTMTDAANDTGSTVSASLPGGDKPEAPQ</sequence>
<feature type="compositionally biased region" description="Gly residues" evidence="2">
    <location>
        <begin position="986"/>
        <end position="1003"/>
    </location>
</feature>
<keyword evidence="1" id="KW-0175">Coiled coil</keyword>
<feature type="region of interest" description="Disordered" evidence="2">
    <location>
        <begin position="697"/>
        <end position="730"/>
    </location>
</feature>
<dbReference type="PROSITE" id="PS50994">
    <property type="entry name" value="INTEGRASE"/>
    <property type="match status" value="1"/>
</dbReference>
<dbReference type="InterPro" id="IPR036397">
    <property type="entry name" value="RNaseH_sf"/>
</dbReference>
<dbReference type="PANTHER" id="PTHR37984:SF15">
    <property type="entry name" value="INTEGRASE CATALYTIC DOMAIN-CONTAINING PROTEIN"/>
    <property type="match status" value="1"/>
</dbReference>
<comment type="caution">
    <text evidence="4">The sequence shown here is derived from an EMBL/GenBank/DDBJ whole genome shotgun (WGS) entry which is preliminary data.</text>
</comment>
<evidence type="ECO:0000259" key="3">
    <source>
        <dbReference type="PROSITE" id="PS50994"/>
    </source>
</evidence>
<evidence type="ECO:0000256" key="2">
    <source>
        <dbReference type="SAM" id="MobiDB-lite"/>
    </source>
</evidence>
<dbReference type="GeneID" id="89945142"/>
<evidence type="ECO:0000256" key="1">
    <source>
        <dbReference type="SAM" id="Coils"/>
    </source>
</evidence>
<feature type="coiled-coil region" evidence="1">
    <location>
        <begin position="310"/>
        <end position="337"/>
    </location>
</feature>
<dbReference type="Proteomes" id="UP001304243">
    <property type="component" value="Unassembled WGS sequence"/>
</dbReference>
<dbReference type="RefSeq" id="XP_064684755.1">
    <property type="nucleotide sequence ID" value="XM_064820835.1"/>
</dbReference>
<proteinExistence type="predicted"/>
<dbReference type="SUPFAM" id="SSF53098">
    <property type="entry name" value="Ribonuclease H-like"/>
    <property type="match status" value="1"/>
</dbReference>
<dbReference type="Pfam" id="PF17921">
    <property type="entry name" value="Integrase_H2C2"/>
    <property type="match status" value="1"/>
</dbReference>
<feature type="domain" description="Integrase catalytic" evidence="3">
    <location>
        <begin position="128"/>
        <end position="290"/>
    </location>
</feature>
<feature type="region of interest" description="Disordered" evidence="2">
    <location>
        <begin position="980"/>
        <end position="1039"/>
    </location>
</feature>
<dbReference type="Gene3D" id="3.30.420.10">
    <property type="entry name" value="Ribonuclease H-like superfamily/Ribonuclease H"/>
    <property type="match status" value="1"/>
</dbReference>
<dbReference type="GO" id="GO:0015074">
    <property type="term" value="P:DNA integration"/>
    <property type="evidence" value="ECO:0007669"/>
    <property type="project" value="InterPro"/>
</dbReference>
<dbReference type="GO" id="GO:0003676">
    <property type="term" value="F:nucleic acid binding"/>
    <property type="evidence" value="ECO:0007669"/>
    <property type="project" value="InterPro"/>
</dbReference>
<keyword evidence="5" id="KW-1185">Reference proteome</keyword>
<dbReference type="InterPro" id="IPR001584">
    <property type="entry name" value="Integrase_cat-core"/>
</dbReference>
<gene>
    <name evidence="4" type="primary">HYM1</name>
    <name evidence="4" type="ORF">ATC70_001440</name>
</gene>
<feature type="compositionally biased region" description="Low complexity" evidence="2">
    <location>
        <begin position="490"/>
        <end position="501"/>
    </location>
</feature>
<dbReference type="Gene3D" id="1.10.340.70">
    <property type="match status" value="1"/>
</dbReference>